<dbReference type="EMBL" id="RXOC01000003">
    <property type="protein sequence ID" value="RXF71376.1"/>
    <property type="molecule type" value="Genomic_DNA"/>
</dbReference>
<feature type="chain" id="PRO_5020271157" description="Sensor of ECF-type sigma factor" evidence="1">
    <location>
        <begin position="23"/>
        <end position="137"/>
    </location>
</feature>
<dbReference type="RefSeq" id="WP_128768621.1">
    <property type="nucleotide sequence ID" value="NZ_RXOC01000003.1"/>
</dbReference>
<accession>A0A4Q0MES9</accession>
<comment type="caution">
    <text evidence="2">The sequence shown here is derived from an EMBL/GenBank/DDBJ whole genome shotgun (WGS) entry which is preliminary data.</text>
</comment>
<evidence type="ECO:0008006" key="4">
    <source>
        <dbReference type="Google" id="ProtNLM"/>
    </source>
</evidence>
<evidence type="ECO:0000313" key="2">
    <source>
        <dbReference type="EMBL" id="RXF71376.1"/>
    </source>
</evidence>
<organism evidence="2 3">
    <name type="scientific">Arcticibacter tournemirensis</name>
    <dbReference type="NCBI Taxonomy" id="699437"/>
    <lineage>
        <taxon>Bacteria</taxon>
        <taxon>Pseudomonadati</taxon>
        <taxon>Bacteroidota</taxon>
        <taxon>Sphingobacteriia</taxon>
        <taxon>Sphingobacteriales</taxon>
        <taxon>Sphingobacteriaceae</taxon>
        <taxon>Arcticibacter</taxon>
    </lineage>
</organism>
<protein>
    <recommendedName>
        <fullName evidence="4">Sensor of ECF-type sigma factor</fullName>
    </recommendedName>
</protein>
<reference evidence="2 3" key="1">
    <citation type="submission" date="2018-12" db="EMBL/GenBank/DDBJ databases">
        <title>The Draft Genome Sequence of the Soil Bacterium Pedobacter tournemirensis R1.</title>
        <authorList>
            <person name="He J."/>
        </authorList>
    </citation>
    <scope>NUCLEOTIDE SEQUENCE [LARGE SCALE GENOMIC DNA]</scope>
    <source>
        <strain evidence="2 3">R1</strain>
    </source>
</reference>
<proteinExistence type="predicted"/>
<evidence type="ECO:0000313" key="3">
    <source>
        <dbReference type="Proteomes" id="UP000290848"/>
    </source>
</evidence>
<sequence>MKKWIFSTLLYLSVFVTVPTAAQHENKHIDAVKIEFLTKKLDLSPEEAQKFWPVYHNYQREMISIFKERRRARQLQKEANTPPDELKFETRILETKKRYRKEFQDVLPAQKADLVFPAEREFREWLINQLRERRQHP</sequence>
<feature type="signal peptide" evidence="1">
    <location>
        <begin position="1"/>
        <end position="22"/>
    </location>
</feature>
<dbReference type="Proteomes" id="UP000290848">
    <property type="component" value="Unassembled WGS sequence"/>
</dbReference>
<keyword evidence="1" id="KW-0732">Signal</keyword>
<name>A0A4Q0MES9_9SPHI</name>
<gene>
    <name evidence="2" type="ORF">EKH83_06735</name>
</gene>
<dbReference type="AlphaFoldDB" id="A0A4Q0MES9"/>
<evidence type="ECO:0000256" key="1">
    <source>
        <dbReference type="SAM" id="SignalP"/>
    </source>
</evidence>